<accession>A0A0K1EHZ4</accession>
<dbReference type="EMBL" id="CP012159">
    <property type="protein sequence ID" value="AKT40480.1"/>
    <property type="molecule type" value="Genomic_DNA"/>
</dbReference>
<dbReference type="KEGG" id="ccro:CMC5_046350"/>
<protein>
    <submittedName>
        <fullName evidence="1">Uncharacterized protein</fullName>
    </submittedName>
</protein>
<dbReference type="AlphaFoldDB" id="A0A0K1EHZ4"/>
<dbReference type="Proteomes" id="UP000067626">
    <property type="component" value="Chromosome"/>
</dbReference>
<keyword evidence="2" id="KW-1185">Reference proteome</keyword>
<gene>
    <name evidence="1" type="ORF">CMC5_046350</name>
</gene>
<reference evidence="1 2" key="1">
    <citation type="submission" date="2015-07" db="EMBL/GenBank/DDBJ databases">
        <title>Genome analysis of myxobacterium Chondromyces crocatus Cm c5 reveals a high potential for natural compound synthesis and the genetic basis for the loss of fruiting body formation.</title>
        <authorList>
            <person name="Zaburannyi N."/>
            <person name="Bunk B."/>
            <person name="Maier J."/>
            <person name="Overmann J."/>
            <person name="Mueller R."/>
        </authorList>
    </citation>
    <scope>NUCLEOTIDE SEQUENCE [LARGE SCALE GENOMIC DNA]</scope>
    <source>
        <strain evidence="1 2">Cm c5</strain>
    </source>
</reference>
<proteinExistence type="predicted"/>
<sequence>MDLYLWIRPRETGCEKGLAQWLKEGREGTN</sequence>
<organism evidence="1 2">
    <name type="scientific">Chondromyces crocatus</name>
    <dbReference type="NCBI Taxonomy" id="52"/>
    <lineage>
        <taxon>Bacteria</taxon>
        <taxon>Pseudomonadati</taxon>
        <taxon>Myxococcota</taxon>
        <taxon>Polyangia</taxon>
        <taxon>Polyangiales</taxon>
        <taxon>Polyangiaceae</taxon>
        <taxon>Chondromyces</taxon>
    </lineage>
</organism>
<evidence type="ECO:0000313" key="2">
    <source>
        <dbReference type="Proteomes" id="UP000067626"/>
    </source>
</evidence>
<name>A0A0K1EHZ4_CHOCO</name>
<evidence type="ECO:0000313" key="1">
    <source>
        <dbReference type="EMBL" id="AKT40480.1"/>
    </source>
</evidence>